<organism evidence="1 2">
    <name type="scientific">Paraburkholderia ribeironis</name>
    <dbReference type="NCBI Taxonomy" id="1247936"/>
    <lineage>
        <taxon>Bacteria</taxon>
        <taxon>Pseudomonadati</taxon>
        <taxon>Pseudomonadota</taxon>
        <taxon>Betaproteobacteria</taxon>
        <taxon>Burkholderiales</taxon>
        <taxon>Burkholderiaceae</taxon>
        <taxon>Paraburkholderia</taxon>
    </lineage>
</organism>
<dbReference type="AlphaFoldDB" id="A0A1N7SPF7"/>
<sequence>MNIDFHYGVVYIAARVGGMTAGEALTVAHACQYVDDATTCGILRFKGGETFERFATAHKLFDYVNTENDQNRLVWAPFHFLPAGEGETLEEKAVCRPDSKVAREVVRRAIRQRDSETGLHRLGVALHTYVDTWAHQGFAGIESPWNRVHLLEAQDCTRKGWLASLRLATEHLMDRIEEDVLTVALPVGHGAALHYPDQPWARWHYIDGRNNFISRHNLPDFVQAADMACRAVRAYLAGREDFEGEAGLPEDVKDTLTVLLDTNRNIDDNQRLQTLCERVKAGRIPGLKESIPAYIAKGRGSWKCDATGLECDDDTGDRPVWTSAFEKSDYRLFHDAVKEHRFVTTQEILPAHGLRIA</sequence>
<keyword evidence="2" id="KW-1185">Reference proteome</keyword>
<dbReference type="EMBL" id="CYGX02000129">
    <property type="protein sequence ID" value="SIT49199.1"/>
    <property type="molecule type" value="Genomic_DNA"/>
</dbReference>
<gene>
    <name evidence="1" type="ORF">BN2475_1290018</name>
</gene>
<evidence type="ECO:0000313" key="1">
    <source>
        <dbReference type="EMBL" id="SIT49199.1"/>
    </source>
</evidence>
<dbReference type="OrthoDB" id="569000at2"/>
<reference evidence="1 2" key="1">
    <citation type="submission" date="2016-12" db="EMBL/GenBank/DDBJ databases">
        <authorList>
            <person name="Song W.-J."/>
            <person name="Kurnit D.M."/>
        </authorList>
    </citation>
    <scope>NUCLEOTIDE SEQUENCE [LARGE SCALE GENOMIC DNA]</scope>
    <source>
        <strain evidence="1 2">STM7296</strain>
    </source>
</reference>
<dbReference type="RefSeq" id="WP_094783349.1">
    <property type="nucleotide sequence ID" value="NZ_CYGX02000129.1"/>
</dbReference>
<dbReference type="STRING" id="1247936.BN2475_1290018"/>
<protein>
    <submittedName>
        <fullName evidence="1">Uncharacterized protein</fullName>
    </submittedName>
</protein>
<dbReference type="Proteomes" id="UP000187012">
    <property type="component" value="Unassembled WGS sequence"/>
</dbReference>
<proteinExistence type="predicted"/>
<evidence type="ECO:0000313" key="2">
    <source>
        <dbReference type="Proteomes" id="UP000187012"/>
    </source>
</evidence>
<accession>A0A1N7SPF7</accession>
<name>A0A1N7SPF7_9BURK</name>
<dbReference type="InterPro" id="IPR046653">
    <property type="entry name" value="DUF6765"/>
</dbReference>
<dbReference type="Pfam" id="PF20551">
    <property type="entry name" value="DUF6765"/>
    <property type="match status" value="1"/>
</dbReference>